<name>A0A1E3A2N7_9FIRM</name>
<dbReference type="AlphaFoldDB" id="A0A1E3A2N7"/>
<dbReference type="Proteomes" id="UP000094067">
    <property type="component" value="Unassembled WGS sequence"/>
</dbReference>
<dbReference type="EMBL" id="MCGH01000003">
    <property type="protein sequence ID" value="ODM03000.1"/>
    <property type="molecule type" value="Genomic_DNA"/>
</dbReference>
<accession>A0A1E3A2N7</accession>
<organism evidence="2 3">
    <name type="scientific">Eisenbergiella tayi</name>
    <dbReference type="NCBI Taxonomy" id="1432052"/>
    <lineage>
        <taxon>Bacteria</taxon>
        <taxon>Bacillati</taxon>
        <taxon>Bacillota</taxon>
        <taxon>Clostridia</taxon>
        <taxon>Lachnospirales</taxon>
        <taxon>Lachnospiraceae</taxon>
        <taxon>Eisenbergiella</taxon>
    </lineage>
</organism>
<feature type="region of interest" description="Disordered" evidence="1">
    <location>
        <begin position="1"/>
        <end position="27"/>
    </location>
</feature>
<gene>
    <name evidence="2" type="ORF">BEI61_03794</name>
</gene>
<evidence type="ECO:0000313" key="2">
    <source>
        <dbReference type="EMBL" id="ODM03000.1"/>
    </source>
</evidence>
<protein>
    <submittedName>
        <fullName evidence="2">Uncharacterized protein</fullName>
    </submittedName>
</protein>
<reference evidence="2 3" key="1">
    <citation type="submission" date="2016-07" db="EMBL/GenBank/DDBJ databases">
        <title>Characterization of isolates of Eisenbergiella tayi derived from blood cultures, using whole genome sequencing.</title>
        <authorList>
            <person name="Burdz T."/>
            <person name="Wiebe D."/>
            <person name="Huynh C."/>
            <person name="Bernard K."/>
        </authorList>
    </citation>
    <scope>NUCLEOTIDE SEQUENCE [LARGE SCALE GENOMIC DNA]</scope>
    <source>
        <strain evidence="2 3">NML 110608</strain>
    </source>
</reference>
<sequence length="50" mass="5251">MAEDTTKAGKGTPPPQKQKEATTTAAAPHTVSDYFTSSLTLAFLPTLSLK</sequence>
<evidence type="ECO:0000256" key="1">
    <source>
        <dbReference type="SAM" id="MobiDB-lite"/>
    </source>
</evidence>
<evidence type="ECO:0000313" key="3">
    <source>
        <dbReference type="Proteomes" id="UP000094067"/>
    </source>
</evidence>
<proteinExistence type="predicted"/>
<comment type="caution">
    <text evidence="2">The sequence shown here is derived from an EMBL/GenBank/DDBJ whole genome shotgun (WGS) entry which is preliminary data.</text>
</comment>